<dbReference type="PANTHER" id="PTHR43434">
    <property type="entry name" value="PHOSPHOGLYCOLATE PHOSPHATASE"/>
    <property type="match status" value="1"/>
</dbReference>
<sequence length="222" mass="24399">MKTIKLVVFDMAGTTVNEDNVVYKTVTQALEKHGCTVTLDYVLEHGAGKEKLTAITDILNLQQRNDIDPQAVFTDFKSLLEAAYHALEVTTYTGMETLLETLRQKDIKIALNTGYDNKTATLLLDKMEWQAGSTYDVLVTADDVERGRPQPDMILKAMELCGISDPSQVLKAGDSAIDIEEGKNVNCGITIGVTTGAQTREQLELAQPTAVLDSLVELKKYL</sequence>
<dbReference type="InterPro" id="IPR023198">
    <property type="entry name" value="PGP-like_dom2"/>
</dbReference>
<dbReference type="InterPro" id="IPR023214">
    <property type="entry name" value="HAD_sf"/>
</dbReference>
<protein>
    <submittedName>
        <fullName evidence="1">HAD family hydrolase</fullName>
    </submittedName>
</protein>
<dbReference type="Pfam" id="PF13419">
    <property type="entry name" value="HAD_2"/>
    <property type="match status" value="1"/>
</dbReference>
<dbReference type="AlphaFoldDB" id="A0A2A4GFN0"/>
<keyword evidence="1" id="KW-0378">Hydrolase</keyword>
<dbReference type="OrthoDB" id="5504491at2"/>
<dbReference type="SFLD" id="SFLDS00003">
    <property type="entry name" value="Haloacid_Dehalogenase"/>
    <property type="match status" value="1"/>
</dbReference>
<accession>A0A2A4GFN0</accession>
<dbReference type="Gene3D" id="1.10.150.240">
    <property type="entry name" value="Putative phosphatase, domain 2"/>
    <property type="match status" value="1"/>
</dbReference>
<dbReference type="GO" id="GO:0008967">
    <property type="term" value="F:phosphoglycolate phosphatase activity"/>
    <property type="evidence" value="ECO:0007669"/>
    <property type="project" value="TreeGrafter"/>
</dbReference>
<dbReference type="PANTHER" id="PTHR43434:SF19">
    <property type="entry name" value="PHOSPHONOACETALDEHYDE HYDROLASE"/>
    <property type="match status" value="1"/>
</dbReference>
<proteinExistence type="predicted"/>
<evidence type="ECO:0000313" key="2">
    <source>
        <dbReference type="Proteomes" id="UP000219559"/>
    </source>
</evidence>
<comment type="caution">
    <text evidence="1">The sequence shown here is derived from an EMBL/GenBank/DDBJ whole genome shotgun (WGS) entry which is preliminary data.</text>
</comment>
<dbReference type="SUPFAM" id="SSF56784">
    <property type="entry name" value="HAD-like"/>
    <property type="match status" value="1"/>
</dbReference>
<gene>
    <name evidence="1" type="ORF">B7P33_05100</name>
</gene>
<organism evidence="1 2">
    <name type="scientific">Sediminicola luteus</name>
    <dbReference type="NCBI Taxonomy" id="319238"/>
    <lineage>
        <taxon>Bacteria</taxon>
        <taxon>Pseudomonadati</taxon>
        <taxon>Bacteroidota</taxon>
        <taxon>Flavobacteriia</taxon>
        <taxon>Flavobacteriales</taxon>
        <taxon>Flavobacteriaceae</taxon>
        <taxon>Sediminicola</taxon>
    </lineage>
</organism>
<dbReference type="EMBL" id="NBWU01000001">
    <property type="protein sequence ID" value="PCE66800.1"/>
    <property type="molecule type" value="Genomic_DNA"/>
</dbReference>
<dbReference type="Gene3D" id="3.40.50.1000">
    <property type="entry name" value="HAD superfamily/HAD-like"/>
    <property type="match status" value="1"/>
</dbReference>
<dbReference type="InterPro" id="IPR036412">
    <property type="entry name" value="HAD-like_sf"/>
</dbReference>
<dbReference type="GO" id="GO:0006281">
    <property type="term" value="P:DNA repair"/>
    <property type="evidence" value="ECO:0007669"/>
    <property type="project" value="TreeGrafter"/>
</dbReference>
<dbReference type="InterPro" id="IPR022468">
    <property type="entry name" value="PhnX-like"/>
</dbReference>
<dbReference type="InterPro" id="IPR050155">
    <property type="entry name" value="HAD-like_hydrolase_sf"/>
</dbReference>
<dbReference type="InterPro" id="IPR006439">
    <property type="entry name" value="HAD-SF_hydro_IA"/>
</dbReference>
<dbReference type="SFLD" id="SFLDG01129">
    <property type="entry name" value="C1.5:_HAD__Beta-PGM__Phosphata"/>
    <property type="match status" value="1"/>
</dbReference>
<dbReference type="GO" id="GO:0005829">
    <property type="term" value="C:cytosol"/>
    <property type="evidence" value="ECO:0007669"/>
    <property type="project" value="TreeGrafter"/>
</dbReference>
<keyword evidence="2" id="KW-1185">Reference proteome</keyword>
<evidence type="ECO:0000313" key="1">
    <source>
        <dbReference type="EMBL" id="PCE66800.1"/>
    </source>
</evidence>
<dbReference type="NCBIfam" id="TIGR03351">
    <property type="entry name" value="PhnX-like"/>
    <property type="match status" value="1"/>
</dbReference>
<dbReference type="NCBIfam" id="TIGR01549">
    <property type="entry name" value="HAD-SF-IA-v1"/>
    <property type="match status" value="1"/>
</dbReference>
<dbReference type="Proteomes" id="UP000219559">
    <property type="component" value="Unassembled WGS sequence"/>
</dbReference>
<reference evidence="1 2" key="1">
    <citation type="submission" date="2017-04" db="EMBL/GenBank/DDBJ databases">
        <title>A new member of the family Flavobacteriaceae isolated from ascidians.</title>
        <authorList>
            <person name="Chen L."/>
        </authorList>
    </citation>
    <scope>NUCLEOTIDE SEQUENCE [LARGE SCALE GENOMIC DNA]</scope>
    <source>
        <strain evidence="1 2">HQA918</strain>
    </source>
</reference>
<name>A0A2A4GFN0_9FLAO</name>
<dbReference type="InterPro" id="IPR041492">
    <property type="entry name" value="HAD_2"/>
</dbReference>